<dbReference type="Gene3D" id="3.40.50.720">
    <property type="entry name" value="NAD(P)-binding Rossmann-like Domain"/>
    <property type="match status" value="1"/>
</dbReference>
<dbReference type="AlphaFoldDB" id="A0A975K3A6"/>
<proteinExistence type="inferred from homology"/>
<accession>A0A975K3A6</accession>
<organism evidence="3 4">
    <name type="scientific">Sphingobium phenoxybenzoativorans</name>
    <dbReference type="NCBI Taxonomy" id="1592790"/>
    <lineage>
        <taxon>Bacteria</taxon>
        <taxon>Pseudomonadati</taxon>
        <taxon>Pseudomonadota</taxon>
        <taxon>Alphaproteobacteria</taxon>
        <taxon>Sphingomonadales</taxon>
        <taxon>Sphingomonadaceae</taxon>
        <taxon>Sphingobium</taxon>
    </lineage>
</organism>
<dbReference type="Proteomes" id="UP000681425">
    <property type="component" value="Chromosome"/>
</dbReference>
<dbReference type="Pfam" id="PF02719">
    <property type="entry name" value="Polysacc_synt_2"/>
    <property type="match status" value="1"/>
</dbReference>
<evidence type="ECO:0000313" key="3">
    <source>
        <dbReference type="EMBL" id="QUT04086.1"/>
    </source>
</evidence>
<dbReference type="SUPFAM" id="SSF51735">
    <property type="entry name" value="NAD(P)-binding Rossmann-fold domains"/>
    <property type="match status" value="1"/>
</dbReference>
<evidence type="ECO:0000256" key="1">
    <source>
        <dbReference type="ARBA" id="ARBA00007430"/>
    </source>
</evidence>
<dbReference type="EMBL" id="CP073910">
    <property type="protein sequence ID" value="QUT04086.1"/>
    <property type="molecule type" value="Genomic_DNA"/>
</dbReference>
<name>A0A975K3A6_9SPHN</name>
<dbReference type="KEGG" id="spph:KFK14_13110"/>
<keyword evidence="4" id="KW-1185">Reference proteome</keyword>
<evidence type="ECO:0000259" key="2">
    <source>
        <dbReference type="Pfam" id="PF02719"/>
    </source>
</evidence>
<sequence length="517" mass="55193">MDLERQAATSEDVIRWISTIAPAGATPSAAVAEELQNATDQLIALFKADGKLDDSPVALAMNRTVDLHEAAATARIKGNRILVTGGLGAVGSRLIPILARLGAAEIAIVDIAEHDYQPDGEAHALKPVVHRVDINDLAAFDAIVAAFRPQVIFHLASIREPGRAEVVVREAIDTNVFGTRNVIDLCLKHGVEDAIYSSTGKCFAYVTDHVYTGSKKLAEAQWAVAARASTSTRFRCTRFTHVMENGVVAQDIADGIDRGLVGLHGPDRHFNVQNLRQATHLLINALALSETTPVDGYWSAVDLGWPVNTLELALYKIVQSGKRAAVYFSGVPSGYDEVFFRGQFSWNDEVEYHPLINALEAPAGFGDSSGTMAGARIQMFDPAALQVELDRLKASLDDGSLDFPQLKQALLEAVSGLAAAIFAAAELPRIVDVLWWGAAPAWAGPNAHLAVKFREVISLLADAVAAGFAGAPELLNGDMREKLEEVAETLSRVGSLSPQAAALNALLTESTVVAARA</sequence>
<dbReference type="RefSeq" id="WP_212607981.1">
    <property type="nucleotide sequence ID" value="NZ_CP073910.1"/>
</dbReference>
<dbReference type="InterPro" id="IPR036291">
    <property type="entry name" value="NAD(P)-bd_dom_sf"/>
</dbReference>
<feature type="domain" description="Polysaccharide biosynthesis protein CapD-like" evidence="2">
    <location>
        <begin position="81"/>
        <end position="291"/>
    </location>
</feature>
<dbReference type="InterPro" id="IPR003869">
    <property type="entry name" value="Polysac_CapD-like"/>
</dbReference>
<dbReference type="InterPro" id="IPR051203">
    <property type="entry name" value="Polysaccharide_Synthase-Rel"/>
</dbReference>
<protein>
    <submittedName>
        <fullName evidence="3">Polysaccharide biosynthesis protein</fullName>
    </submittedName>
</protein>
<gene>
    <name evidence="3" type="ORF">KFK14_13110</name>
</gene>
<dbReference type="PANTHER" id="PTHR43318:SF1">
    <property type="entry name" value="POLYSACCHARIDE BIOSYNTHESIS PROTEIN EPSC-RELATED"/>
    <property type="match status" value="1"/>
</dbReference>
<comment type="similarity">
    <text evidence="1">Belongs to the polysaccharide synthase family.</text>
</comment>
<evidence type="ECO:0000313" key="4">
    <source>
        <dbReference type="Proteomes" id="UP000681425"/>
    </source>
</evidence>
<dbReference type="PANTHER" id="PTHR43318">
    <property type="entry name" value="UDP-N-ACETYLGLUCOSAMINE 4,6-DEHYDRATASE"/>
    <property type="match status" value="1"/>
</dbReference>
<reference evidence="3" key="1">
    <citation type="submission" date="2021-04" db="EMBL/GenBank/DDBJ databases">
        <title>Isolation of p-tert-butylphenol degrading bacteria Sphingobium phenoxybenzoativorans Tas13 from active sludge.</title>
        <authorList>
            <person name="Li Y."/>
        </authorList>
    </citation>
    <scope>NUCLEOTIDE SEQUENCE</scope>
    <source>
        <strain evidence="3">Tas13</strain>
    </source>
</reference>